<evidence type="ECO:0000256" key="1">
    <source>
        <dbReference type="ARBA" id="ARBA00022490"/>
    </source>
</evidence>
<comment type="caution">
    <text evidence="6">The sequence shown here is derived from an EMBL/GenBank/DDBJ whole genome shotgun (WGS) entry which is preliminary data.</text>
</comment>
<dbReference type="Pfam" id="PF10263">
    <property type="entry name" value="SprT-like"/>
    <property type="match status" value="1"/>
</dbReference>
<comment type="similarity">
    <text evidence="4">Belongs to the SprT family.</text>
</comment>
<comment type="subcellular location">
    <subcellularLocation>
        <location evidence="4">Cytoplasm</location>
    </subcellularLocation>
</comment>
<feature type="binding site" evidence="4">
    <location>
        <position position="74"/>
    </location>
    <ligand>
        <name>Zn(2+)</name>
        <dbReference type="ChEBI" id="CHEBI:29105"/>
    </ligand>
</feature>
<dbReference type="GO" id="GO:0005737">
    <property type="term" value="C:cytoplasm"/>
    <property type="evidence" value="ECO:0007669"/>
    <property type="project" value="UniProtKB-SubCell"/>
</dbReference>
<accession>A0A562QDB9</accession>
<feature type="domain" description="SprT-like" evidence="5">
    <location>
        <begin position="11"/>
        <end position="157"/>
    </location>
</feature>
<organism evidence="6 7">
    <name type="scientific">Halalkalibacter nanhaiisediminis</name>
    <dbReference type="NCBI Taxonomy" id="688079"/>
    <lineage>
        <taxon>Bacteria</taxon>
        <taxon>Bacillati</taxon>
        <taxon>Bacillota</taxon>
        <taxon>Bacilli</taxon>
        <taxon>Bacillales</taxon>
        <taxon>Bacillaceae</taxon>
        <taxon>Halalkalibacter</taxon>
    </lineage>
</organism>
<dbReference type="InterPro" id="IPR006640">
    <property type="entry name" value="SprT-like_domain"/>
</dbReference>
<dbReference type="AlphaFoldDB" id="A0A562QDB9"/>
<dbReference type="NCBIfam" id="NF003339">
    <property type="entry name" value="PRK04351.1"/>
    <property type="match status" value="1"/>
</dbReference>
<protein>
    <recommendedName>
        <fullName evidence="4">Protein SprT-like</fullName>
    </recommendedName>
</protein>
<dbReference type="SMART" id="SM00731">
    <property type="entry name" value="SprT"/>
    <property type="match status" value="1"/>
</dbReference>
<feature type="binding site" evidence="4">
    <location>
        <position position="78"/>
    </location>
    <ligand>
        <name>Zn(2+)</name>
        <dbReference type="ChEBI" id="CHEBI:29105"/>
    </ligand>
</feature>
<evidence type="ECO:0000259" key="5">
    <source>
        <dbReference type="SMART" id="SM00731"/>
    </source>
</evidence>
<dbReference type="GO" id="GO:0008270">
    <property type="term" value="F:zinc ion binding"/>
    <property type="evidence" value="ECO:0007669"/>
    <property type="project" value="UniProtKB-UniRule"/>
</dbReference>
<name>A0A562QDB9_9BACI</name>
<dbReference type="HAMAP" id="MF_00745">
    <property type="entry name" value="SprT_like"/>
    <property type="match status" value="1"/>
</dbReference>
<feature type="active site" evidence="4">
    <location>
        <position position="75"/>
    </location>
</feature>
<gene>
    <name evidence="6" type="ORF">IQ10_03127</name>
</gene>
<sequence length="158" mass="18785">MEKNDKEMNNKQLQKLVERISLEYFGRSFHHQAKFNKRLRTTGGRYLLNNHNIEINPKQYQFFGEDVLVGIIKHELCHYHLHIQGMGYQHRDLDFKVLMKKVGAPRFCDVVPGVSLNKERVIHRYECSICQVQYNRKRRIDVAKYVCGKCHGKLKKIL</sequence>
<dbReference type="InterPro" id="IPR023524">
    <property type="entry name" value="Uncharacterised_SprT-like"/>
</dbReference>
<evidence type="ECO:0000313" key="6">
    <source>
        <dbReference type="EMBL" id="TWI54026.1"/>
    </source>
</evidence>
<dbReference type="Pfam" id="PF17283">
    <property type="entry name" value="Zn_ribbon_SprT"/>
    <property type="match status" value="1"/>
</dbReference>
<comment type="cofactor">
    <cofactor evidence="4">
        <name>Zn(2+)</name>
        <dbReference type="ChEBI" id="CHEBI:29105"/>
    </cofactor>
    <text evidence="4">Binds 1 zinc ion.</text>
</comment>
<dbReference type="GO" id="GO:0006950">
    <property type="term" value="P:response to stress"/>
    <property type="evidence" value="ECO:0007669"/>
    <property type="project" value="UniProtKB-ARBA"/>
</dbReference>
<evidence type="ECO:0000313" key="7">
    <source>
        <dbReference type="Proteomes" id="UP000315711"/>
    </source>
</evidence>
<evidence type="ECO:0000256" key="3">
    <source>
        <dbReference type="ARBA" id="ARBA00022833"/>
    </source>
</evidence>
<dbReference type="EMBL" id="VLKZ01000010">
    <property type="protein sequence ID" value="TWI54026.1"/>
    <property type="molecule type" value="Genomic_DNA"/>
</dbReference>
<dbReference type="Proteomes" id="UP000315711">
    <property type="component" value="Unassembled WGS sequence"/>
</dbReference>
<dbReference type="InterPro" id="IPR035240">
    <property type="entry name" value="SprT_Zn_ribbon"/>
</dbReference>
<reference evidence="6 7" key="1">
    <citation type="journal article" date="2015" name="Stand. Genomic Sci.">
        <title>Genomic Encyclopedia of Bacterial and Archaeal Type Strains, Phase III: the genomes of soil and plant-associated and newly described type strains.</title>
        <authorList>
            <person name="Whitman W.B."/>
            <person name="Woyke T."/>
            <person name="Klenk H.P."/>
            <person name="Zhou Y."/>
            <person name="Lilburn T.G."/>
            <person name="Beck B.J."/>
            <person name="De Vos P."/>
            <person name="Vandamme P."/>
            <person name="Eisen J.A."/>
            <person name="Garrity G."/>
            <person name="Hugenholtz P."/>
            <person name="Kyrpides N.C."/>
        </authorList>
    </citation>
    <scope>NUCLEOTIDE SEQUENCE [LARGE SCALE GENOMIC DNA]</scope>
    <source>
        <strain evidence="6 7">CGMCC 1.10116</strain>
    </source>
</reference>
<evidence type="ECO:0000256" key="2">
    <source>
        <dbReference type="ARBA" id="ARBA00022723"/>
    </source>
</evidence>
<keyword evidence="2 4" id="KW-0479">Metal-binding</keyword>
<proteinExistence type="inferred from homology"/>
<keyword evidence="1 4" id="KW-0963">Cytoplasm</keyword>
<keyword evidence="3 4" id="KW-0862">Zinc</keyword>
<keyword evidence="7" id="KW-1185">Reference proteome</keyword>
<evidence type="ECO:0000256" key="4">
    <source>
        <dbReference type="HAMAP-Rule" id="MF_00745"/>
    </source>
</evidence>